<proteinExistence type="predicted"/>
<dbReference type="AlphaFoldDB" id="A0AAE4B1T4"/>
<dbReference type="InterPro" id="IPR021270">
    <property type="entry name" value="DUF2849"/>
</dbReference>
<dbReference type="EMBL" id="JANHAX010000001">
    <property type="protein sequence ID" value="MDQ2088383.1"/>
    <property type="molecule type" value="Genomic_DNA"/>
</dbReference>
<comment type="caution">
    <text evidence="1">The sequence shown here is derived from an EMBL/GenBank/DDBJ whole genome shotgun (WGS) entry which is preliminary data.</text>
</comment>
<dbReference type="RefSeq" id="WP_306733654.1">
    <property type="nucleotide sequence ID" value="NZ_JANHAX010000001.1"/>
</dbReference>
<sequence>MSTDISPKVVTATARSSGNRVYLTGCDEWSPEILHAEFIDDDKHADFRLFVASKQTRLVDAPRLTPIEITENGPVPVLASDLAAE</sequence>
<organism evidence="1 2">
    <name type="scientific">Marimonas arenosa</name>
    <dbReference type="NCBI Taxonomy" id="1795305"/>
    <lineage>
        <taxon>Bacteria</taxon>
        <taxon>Pseudomonadati</taxon>
        <taxon>Pseudomonadota</taxon>
        <taxon>Alphaproteobacteria</taxon>
        <taxon>Rhodobacterales</taxon>
        <taxon>Paracoccaceae</taxon>
        <taxon>Marimonas</taxon>
    </lineage>
</organism>
<accession>A0AAE4B1T4</accession>
<name>A0AAE4B1T4_9RHOB</name>
<reference evidence="1" key="1">
    <citation type="submission" date="2022-07" db="EMBL/GenBank/DDBJ databases">
        <authorList>
            <person name="Otstavnykh N."/>
            <person name="Isaeva M."/>
            <person name="Bystritskaya E."/>
        </authorList>
    </citation>
    <scope>NUCLEOTIDE SEQUENCE</scope>
    <source>
        <strain evidence="1">KCTC 52189</strain>
    </source>
</reference>
<dbReference type="Pfam" id="PF11011">
    <property type="entry name" value="DUF2849"/>
    <property type="match status" value="1"/>
</dbReference>
<reference evidence="1" key="2">
    <citation type="submission" date="2023-02" db="EMBL/GenBank/DDBJ databases">
        <title>'Rhodoalgimonas zhirmunskyi' gen. nov., isolated from a red alga.</title>
        <authorList>
            <person name="Nedashkovskaya O.I."/>
            <person name="Otstavnykh N.Y."/>
            <person name="Bystritskaya E.P."/>
            <person name="Balabanova L.A."/>
            <person name="Isaeva M.P."/>
        </authorList>
    </citation>
    <scope>NUCLEOTIDE SEQUENCE</scope>
    <source>
        <strain evidence="1">KCTC 52189</strain>
    </source>
</reference>
<protein>
    <submittedName>
        <fullName evidence="1">DUF2849 domain-containing protein</fullName>
    </submittedName>
</protein>
<gene>
    <name evidence="1" type="ORF">NO357_00510</name>
</gene>
<evidence type="ECO:0000313" key="1">
    <source>
        <dbReference type="EMBL" id="MDQ2088383.1"/>
    </source>
</evidence>
<evidence type="ECO:0000313" key="2">
    <source>
        <dbReference type="Proteomes" id="UP001226762"/>
    </source>
</evidence>
<keyword evidence="2" id="KW-1185">Reference proteome</keyword>
<dbReference type="Proteomes" id="UP001226762">
    <property type="component" value="Unassembled WGS sequence"/>
</dbReference>